<feature type="transmembrane region" description="Helical" evidence="1">
    <location>
        <begin position="6"/>
        <end position="27"/>
    </location>
</feature>
<dbReference type="GO" id="GO:0005509">
    <property type="term" value="F:calcium ion binding"/>
    <property type="evidence" value="ECO:0007669"/>
    <property type="project" value="InterPro"/>
</dbReference>
<dbReference type="InterPro" id="IPR036444">
    <property type="entry name" value="PLipase_A2_dom_sf"/>
</dbReference>
<dbReference type="Pfam" id="PF06951">
    <property type="entry name" value="PLA2G12"/>
    <property type="match status" value="1"/>
</dbReference>
<dbReference type="Gene3D" id="1.20.90.10">
    <property type="entry name" value="Phospholipase A2 domain"/>
    <property type="match status" value="1"/>
</dbReference>
<dbReference type="AlphaFoldDB" id="A0A6F9DGH4"/>
<dbReference type="GO" id="GO:0016042">
    <property type="term" value="P:lipid catabolic process"/>
    <property type="evidence" value="ECO:0007669"/>
    <property type="project" value="InterPro"/>
</dbReference>
<evidence type="ECO:0000256" key="1">
    <source>
        <dbReference type="SAM" id="Phobius"/>
    </source>
</evidence>
<dbReference type="SUPFAM" id="SSF48619">
    <property type="entry name" value="Phospholipase A2, PLA2"/>
    <property type="match status" value="1"/>
</dbReference>
<dbReference type="GO" id="GO:0006644">
    <property type="term" value="P:phospholipid metabolic process"/>
    <property type="evidence" value="ECO:0007669"/>
    <property type="project" value="InterPro"/>
</dbReference>
<protein>
    <submittedName>
        <fullName evidence="2">Uncharacterized protein LOC100176290</fullName>
    </submittedName>
</protein>
<dbReference type="EMBL" id="LR786439">
    <property type="protein sequence ID" value="CAB3260927.1"/>
    <property type="molecule type" value="mRNA"/>
</dbReference>
<dbReference type="GO" id="GO:0005576">
    <property type="term" value="C:extracellular region"/>
    <property type="evidence" value="ECO:0007669"/>
    <property type="project" value="InterPro"/>
</dbReference>
<organism evidence="2">
    <name type="scientific">Phallusia mammillata</name>
    <dbReference type="NCBI Taxonomy" id="59560"/>
    <lineage>
        <taxon>Eukaryota</taxon>
        <taxon>Metazoa</taxon>
        <taxon>Chordata</taxon>
        <taxon>Tunicata</taxon>
        <taxon>Ascidiacea</taxon>
        <taxon>Phlebobranchia</taxon>
        <taxon>Ascidiidae</taxon>
        <taxon>Phallusia</taxon>
    </lineage>
</organism>
<dbReference type="PANTHER" id="PTHR12824">
    <property type="entry name" value="GROUP XII SECRETORY PHOSPHOLIPASE A2 FAMILY MEMBER"/>
    <property type="match status" value="1"/>
</dbReference>
<dbReference type="InterPro" id="IPR010711">
    <property type="entry name" value="PLA2G12"/>
</dbReference>
<proteinExistence type="evidence at transcript level"/>
<keyword evidence="1" id="KW-0812">Transmembrane</keyword>
<sequence length="186" mass="20669">MPISMAVRGFLCIILIVRYLVLTNAFLDMDPRTVKKGLEAFANVVDAVNIASQDKKCSYKCPTGYRKSVNYSHIPTSNGCGSLGVDVDLSHLSSLEACCDEHDVCYDTCKMDKEKCDNSFYQCLMNSCTRMSSKRKRNDAATFTINTCKITAGLIYQGVVSLGCKSYLDAQKNACKCVLYNQREDL</sequence>
<dbReference type="PANTHER" id="PTHR12824:SF8">
    <property type="entry name" value="GXIVSPLA2, ISOFORM A"/>
    <property type="match status" value="1"/>
</dbReference>
<keyword evidence="1" id="KW-1133">Transmembrane helix</keyword>
<keyword evidence="1" id="KW-0472">Membrane</keyword>
<reference evidence="2" key="1">
    <citation type="submission" date="2020-04" db="EMBL/GenBank/DDBJ databases">
        <authorList>
            <person name="Neveu A P."/>
        </authorList>
    </citation>
    <scope>NUCLEOTIDE SEQUENCE</scope>
    <source>
        <tissue evidence="2">Whole embryo</tissue>
    </source>
</reference>
<accession>A0A6F9DGH4</accession>
<dbReference type="GO" id="GO:0050482">
    <property type="term" value="P:arachidonate secretion"/>
    <property type="evidence" value="ECO:0007669"/>
    <property type="project" value="InterPro"/>
</dbReference>
<gene>
    <name evidence="2" type="primary">LOC100176290-003</name>
</gene>
<name>A0A6F9DGH4_9ASCI</name>
<dbReference type="GO" id="GO:0004623">
    <property type="term" value="F:phospholipase A2 activity"/>
    <property type="evidence" value="ECO:0007669"/>
    <property type="project" value="InterPro"/>
</dbReference>
<evidence type="ECO:0000313" key="2">
    <source>
        <dbReference type="EMBL" id="CAB3260927.1"/>
    </source>
</evidence>